<evidence type="ECO:0000313" key="5">
    <source>
        <dbReference type="EMBL" id="QHU07072.1"/>
    </source>
</evidence>
<dbReference type="Gene3D" id="2.20.25.10">
    <property type="match status" value="1"/>
</dbReference>
<dbReference type="SMART" id="SM00440">
    <property type="entry name" value="ZnF_C2C2"/>
    <property type="match status" value="1"/>
</dbReference>
<evidence type="ECO:0000256" key="1">
    <source>
        <dbReference type="ARBA" id="ARBA00022723"/>
    </source>
</evidence>
<dbReference type="SUPFAM" id="SSF57783">
    <property type="entry name" value="Zinc beta-ribbon"/>
    <property type="match status" value="1"/>
</dbReference>
<keyword evidence="3" id="KW-0862">Zinc</keyword>
<sequence>MASVHETKDYDDMSMRERGSLALATVLNQEQNIKIVEKYIHKKAKKKEDYDATYRKILFQTVGDILKGKDLKALVKDIKKEMVGWNHPTFADIKNRIDEHDEFIINPFEVEEGVTTCNCGSGRVFTYSKQCRGADEPMTTFAKCVKCKAQWTYSG</sequence>
<reference evidence="5" key="1">
    <citation type="journal article" date="2020" name="Nature">
        <title>Giant virus diversity and host interactions through global metagenomics.</title>
        <authorList>
            <person name="Schulz F."/>
            <person name="Roux S."/>
            <person name="Paez-Espino D."/>
            <person name="Jungbluth S."/>
            <person name="Walsh D.A."/>
            <person name="Denef V.J."/>
            <person name="McMahon K.D."/>
            <person name="Konstantinidis K.T."/>
            <person name="Eloe-Fadrosh E.A."/>
            <person name="Kyrpides N.C."/>
            <person name="Woyke T."/>
        </authorList>
    </citation>
    <scope>NUCLEOTIDE SEQUENCE</scope>
    <source>
        <strain evidence="5">GVMAG-S-1038524-41</strain>
    </source>
</reference>
<dbReference type="Pfam" id="PF01096">
    <property type="entry name" value="Zn_ribbon_TFIIS"/>
    <property type="match status" value="1"/>
</dbReference>
<dbReference type="GO" id="GO:0003676">
    <property type="term" value="F:nucleic acid binding"/>
    <property type="evidence" value="ECO:0007669"/>
    <property type="project" value="InterPro"/>
</dbReference>
<accession>A0A6C0JMY1</accession>
<dbReference type="PROSITE" id="PS51133">
    <property type="entry name" value="ZF_TFIIS_2"/>
    <property type="match status" value="1"/>
</dbReference>
<evidence type="ECO:0000256" key="3">
    <source>
        <dbReference type="ARBA" id="ARBA00022833"/>
    </source>
</evidence>
<proteinExistence type="predicted"/>
<dbReference type="GO" id="GO:0006351">
    <property type="term" value="P:DNA-templated transcription"/>
    <property type="evidence" value="ECO:0007669"/>
    <property type="project" value="InterPro"/>
</dbReference>
<name>A0A6C0JMY1_9ZZZZ</name>
<evidence type="ECO:0000259" key="4">
    <source>
        <dbReference type="PROSITE" id="PS51133"/>
    </source>
</evidence>
<dbReference type="EMBL" id="MN740672">
    <property type="protein sequence ID" value="QHU07072.1"/>
    <property type="molecule type" value="Genomic_DNA"/>
</dbReference>
<keyword evidence="2" id="KW-0863">Zinc-finger</keyword>
<organism evidence="5">
    <name type="scientific">viral metagenome</name>
    <dbReference type="NCBI Taxonomy" id="1070528"/>
    <lineage>
        <taxon>unclassified sequences</taxon>
        <taxon>metagenomes</taxon>
        <taxon>organismal metagenomes</taxon>
    </lineage>
</organism>
<dbReference type="GO" id="GO:0008270">
    <property type="term" value="F:zinc ion binding"/>
    <property type="evidence" value="ECO:0007669"/>
    <property type="project" value="UniProtKB-KW"/>
</dbReference>
<dbReference type="AlphaFoldDB" id="A0A6C0JMY1"/>
<evidence type="ECO:0000256" key="2">
    <source>
        <dbReference type="ARBA" id="ARBA00022771"/>
    </source>
</evidence>
<protein>
    <recommendedName>
        <fullName evidence="4">TFIIS-type domain-containing protein</fullName>
    </recommendedName>
</protein>
<feature type="domain" description="TFIIS-type" evidence="4">
    <location>
        <begin position="113"/>
        <end position="152"/>
    </location>
</feature>
<dbReference type="InterPro" id="IPR001222">
    <property type="entry name" value="Znf_TFIIS"/>
</dbReference>
<keyword evidence="1" id="KW-0479">Metal-binding</keyword>